<dbReference type="CDD" id="cd05398">
    <property type="entry name" value="NT_ClassII-CCAase"/>
    <property type="match status" value="1"/>
</dbReference>
<dbReference type="Gene3D" id="3.30.460.10">
    <property type="entry name" value="Beta Polymerase, domain 2"/>
    <property type="match status" value="1"/>
</dbReference>
<accession>A0ABN1EUR3</accession>
<dbReference type="SUPFAM" id="SSF81891">
    <property type="entry name" value="Poly A polymerase C-terminal region-like"/>
    <property type="match status" value="1"/>
</dbReference>
<dbReference type="PANTHER" id="PTHR46173:SF1">
    <property type="entry name" value="CCA TRNA NUCLEOTIDYLTRANSFERASE 1, MITOCHONDRIAL"/>
    <property type="match status" value="1"/>
</dbReference>
<evidence type="ECO:0000256" key="5">
    <source>
        <dbReference type="ARBA" id="ARBA00022723"/>
    </source>
</evidence>
<gene>
    <name evidence="11" type="ORF">GCM10008942_24800</name>
</gene>
<evidence type="ECO:0000256" key="6">
    <source>
        <dbReference type="ARBA" id="ARBA00022741"/>
    </source>
</evidence>
<keyword evidence="12" id="KW-1185">Reference proteome</keyword>
<dbReference type="InterPro" id="IPR002646">
    <property type="entry name" value="PolA_pol_head_dom"/>
</dbReference>
<reference evidence="11 12" key="1">
    <citation type="journal article" date="2019" name="Int. J. Syst. Evol. Microbiol.">
        <title>The Global Catalogue of Microorganisms (GCM) 10K type strain sequencing project: providing services to taxonomists for standard genome sequencing and annotation.</title>
        <authorList>
            <consortium name="The Broad Institute Genomics Platform"/>
            <consortium name="The Broad Institute Genome Sequencing Center for Infectious Disease"/>
            <person name="Wu L."/>
            <person name="Ma J."/>
        </authorList>
    </citation>
    <scope>NUCLEOTIDE SEQUENCE [LARGE SCALE GENOMIC DNA]</scope>
    <source>
        <strain evidence="11 12">JCM 15089</strain>
    </source>
</reference>
<dbReference type="InterPro" id="IPR050264">
    <property type="entry name" value="Bact_CCA-adding_enz_type3_sf"/>
</dbReference>
<keyword evidence="5" id="KW-0479">Metal-binding</keyword>
<evidence type="ECO:0000313" key="12">
    <source>
        <dbReference type="Proteomes" id="UP001499951"/>
    </source>
</evidence>
<comment type="cofactor">
    <cofactor evidence="1">
        <name>Mg(2+)</name>
        <dbReference type="ChEBI" id="CHEBI:18420"/>
    </cofactor>
</comment>
<dbReference type="InterPro" id="IPR032828">
    <property type="entry name" value="PolyA_RNA-bd"/>
</dbReference>
<evidence type="ECO:0000259" key="9">
    <source>
        <dbReference type="Pfam" id="PF01743"/>
    </source>
</evidence>
<evidence type="ECO:0000256" key="2">
    <source>
        <dbReference type="ARBA" id="ARBA00022679"/>
    </source>
</evidence>
<keyword evidence="4" id="KW-0548">Nucleotidyltransferase</keyword>
<keyword evidence="2 8" id="KW-0808">Transferase</keyword>
<evidence type="ECO:0000256" key="1">
    <source>
        <dbReference type="ARBA" id="ARBA00001946"/>
    </source>
</evidence>
<evidence type="ECO:0000313" key="11">
    <source>
        <dbReference type="EMBL" id="GAA0575072.1"/>
    </source>
</evidence>
<feature type="domain" description="tRNA nucleotidyltransferase/poly(A) polymerase RNA and SrmB- binding" evidence="10">
    <location>
        <begin position="185"/>
        <end position="234"/>
    </location>
</feature>
<evidence type="ECO:0000256" key="7">
    <source>
        <dbReference type="ARBA" id="ARBA00022842"/>
    </source>
</evidence>
<evidence type="ECO:0000256" key="8">
    <source>
        <dbReference type="RuleBase" id="RU003953"/>
    </source>
</evidence>
<dbReference type="SUPFAM" id="SSF81301">
    <property type="entry name" value="Nucleotidyltransferase"/>
    <property type="match status" value="1"/>
</dbReference>
<organism evidence="11 12">
    <name type="scientific">Rhizomicrobium electricum</name>
    <dbReference type="NCBI Taxonomy" id="480070"/>
    <lineage>
        <taxon>Bacteria</taxon>
        <taxon>Pseudomonadati</taxon>
        <taxon>Pseudomonadota</taxon>
        <taxon>Alphaproteobacteria</taxon>
        <taxon>Micropepsales</taxon>
        <taxon>Micropepsaceae</taxon>
        <taxon>Rhizomicrobium</taxon>
    </lineage>
</organism>
<dbReference type="RefSeq" id="WP_166935646.1">
    <property type="nucleotide sequence ID" value="NZ_JAASQS010000007.1"/>
</dbReference>
<sequence>MTRLSPQPFMTNPETVKLMAVLGEARFVGGVVRNALLGKPVSDIDVATPHPPEKVRALLEAAGLKAVPTGIEHGTITAVVNGKPFEVTTLRRDVETDGRRAVVAFTTDWAEDAQRRDFTMNALYADRDGEVYDHVGGVADLEAGRVRFVGDPAARIREDYLRILRLFRFHAWYGQGGLDVDALVAVEQEKAGLAKLSGERIAKEMLKLLEAANPVAVLVAMGETGVLAEVLPGAPDIMRLKRLAAADASAALPPDGVLRLAALLPRDKAVAQAVAKRWKLSNAHTDRLTDLAEAGETVTPYLSTHDVAKLLYKLGPERFRDRVRLAWAEAPQAFVQWRTFLASANEWQRPVFPLSGDDVMAAGVVKGRAVGQVLSEVESWWIENGFTADIAAVQNALRRAVEKVR</sequence>
<dbReference type="PANTHER" id="PTHR46173">
    <property type="entry name" value="CCA TRNA NUCLEOTIDYLTRANSFERASE 1, MITOCHONDRIAL"/>
    <property type="match status" value="1"/>
</dbReference>
<evidence type="ECO:0000256" key="3">
    <source>
        <dbReference type="ARBA" id="ARBA00022694"/>
    </source>
</evidence>
<comment type="caution">
    <text evidence="11">The sequence shown here is derived from an EMBL/GenBank/DDBJ whole genome shotgun (WGS) entry which is preliminary data.</text>
</comment>
<feature type="domain" description="Poly A polymerase head" evidence="9">
    <location>
        <begin position="25"/>
        <end position="147"/>
    </location>
</feature>
<name>A0ABN1EUR3_9PROT</name>
<keyword evidence="8" id="KW-0694">RNA-binding</keyword>
<dbReference type="Proteomes" id="UP001499951">
    <property type="component" value="Unassembled WGS sequence"/>
</dbReference>
<dbReference type="Pfam" id="PF01743">
    <property type="entry name" value="PolyA_pol"/>
    <property type="match status" value="1"/>
</dbReference>
<proteinExistence type="inferred from homology"/>
<keyword evidence="3" id="KW-0819">tRNA processing</keyword>
<evidence type="ECO:0000259" key="10">
    <source>
        <dbReference type="Pfam" id="PF12627"/>
    </source>
</evidence>
<keyword evidence="7" id="KW-0460">Magnesium</keyword>
<dbReference type="EMBL" id="BAAADD010000006">
    <property type="protein sequence ID" value="GAA0575072.1"/>
    <property type="molecule type" value="Genomic_DNA"/>
</dbReference>
<dbReference type="Pfam" id="PF12627">
    <property type="entry name" value="PolyA_pol_RNAbd"/>
    <property type="match status" value="1"/>
</dbReference>
<comment type="similarity">
    <text evidence="8">Belongs to the tRNA nucleotidyltransferase/poly(A) polymerase family.</text>
</comment>
<keyword evidence="6" id="KW-0547">Nucleotide-binding</keyword>
<evidence type="ECO:0000256" key="4">
    <source>
        <dbReference type="ARBA" id="ARBA00022695"/>
    </source>
</evidence>
<dbReference type="Gene3D" id="1.10.3090.10">
    <property type="entry name" value="cca-adding enzyme, domain 2"/>
    <property type="match status" value="1"/>
</dbReference>
<dbReference type="InterPro" id="IPR043519">
    <property type="entry name" value="NT_sf"/>
</dbReference>
<protein>
    <submittedName>
        <fullName evidence="11">CCA tRNA nucleotidyltransferase</fullName>
    </submittedName>
</protein>